<reference evidence="1" key="1">
    <citation type="submission" date="2018-06" db="EMBL/GenBank/DDBJ databases">
        <authorList>
            <person name="Zhirakovskaya E."/>
        </authorList>
    </citation>
    <scope>NUCLEOTIDE SEQUENCE</scope>
</reference>
<proteinExistence type="predicted"/>
<accession>A0A3B0TI27</accession>
<evidence type="ECO:0008006" key="2">
    <source>
        <dbReference type="Google" id="ProtNLM"/>
    </source>
</evidence>
<protein>
    <recommendedName>
        <fullName evidence="2">3-hydroxyacyl-[acyl-carrier-protein] dehydratase</fullName>
    </recommendedName>
</protein>
<dbReference type="InterPro" id="IPR029069">
    <property type="entry name" value="HotDog_dom_sf"/>
</dbReference>
<name>A0A3B0TI27_9ZZZZ</name>
<dbReference type="InterPro" id="IPR016776">
    <property type="entry name" value="ApeP-like_dehydratase"/>
</dbReference>
<dbReference type="EMBL" id="UOEL01000071">
    <property type="protein sequence ID" value="VAW11809.1"/>
    <property type="molecule type" value="Genomic_DNA"/>
</dbReference>
<organism evidence="1">
    <name type="scientific">hydrothermal vent metagenome</name>
    <dbReference type="NCBI Taxonomy" id="652676"/>
    <lineage>
        <taxon>unclassified sequences</taxon>
        <taxon>metagenomes</taxon>
        <taxon>ecological metagenomes</taxon>
    </lineage>
</organism>
<dbReference type="AlphaFoldDB" id="A0A3B0TI27"/>
<evidence type="ECO:0000313" key="1">
    <source>
        <dbReference type="EMBL" id="VAW11809.1"/>
    </source>
</evidence>
<gene>
    <name evidence="1" type="ORF">MNBD_BACTEROID03-434</name>
</gene>
<dbReference type="Pfam" id="PF22817">
    <property type="entry name" value="ApeP-like"/>
    <property type="match status" value="1"/>
</dbReference>
<sequence length="145" mass="15986">MNLLENDITDPNFINDLIPQKRPFVMVDKLFCFSQNKIVSGLTISEDNLFTENTVFEAAGLIENMAQTIALHTGYSYYLKKEPAPTGYIGAIKKVVIDKLPSVGQELVTTVNILHDIMGVTMVSASVECEEIVIATSEMKTVLAN</sequence>
<dbReference type="Gene3D" id="3.10.129.10">
    <property type="entry name" value="Hotdog Thioesterase"/>
    <property type="match status" value="1"/>
</dbReference>
<dbReference type="SUPFAM" id="SSF54637">
    <property type="entry name" value="Thioesterase/thiol ester dehydrase-isomerase"/>
    <property type="match status" value="1"/>
</dbReference>